<dbReference type="AlphaFoldDB" id="A0A7I8WFE5"/>
<comment type="caution">
    <text evidence="1">The sequence shown here is derived from an EMBL/GenBank/DDBJ whole genome shotgun (WGS) entry which is preliminary data.</text>
</comment>
<reference evidence="1 2" key="1">
    <citation type="submission" date="2020-08" db="EMBL/GenBank/DDBJ databases">
        <authorList>
            <person name="Hejnol A."/>
        </authorList>
    </citation>
    <scope>NUCLEOTIDE SEQUENCE [LARGE SCALE GENOMIC DNA]</scope>
</reference>
<dbReference type="Proteomes" id="UP000549394">
    <property type="component" value="Unassembled WGS sequence"/>
</dbReference>
<sequence length="234" mass="26392">MYSLYATDLKFTDGKLINIANSKHHSAKCTAKSEYDNYWNCFNALEPRWQNWKGWASKCAFADCAKQWIKIIFKKRYDIIDICMNQRNHDNFKKPATTNLYFDNGQELIAILNPHTTCILLPETIGKAVLAIRFQAGNENPTMRNIGFNSILVFAYDDEVVKDDLLYTNVAFHSLGATCTSSLGICLNAINQHLIKGWVVTCPLVNGTGQCQGQYINITLAFPTKPEFGCLSVT</sequence>
<dbReference type="EMBL" id="CAJFCJ010000094">
    <property type="protein sequence ID" value="CAD5126850.1"/>
    <property type="molecule type" value="Genomic_DNA"/>
</dbReference>
<keyword evidence="2" id="KW-1185">Reference proteome</keyword>
<gene>
    <name evidence="1" type="ORF">DGYR_LOCUS14072</name>
</gene>
<organism evidence="1 2">
    <name type="scientific">Dimorphilus gyrociliatus</name>
    <dbReference type="NCBI Taxonomy" id="2664684"/>
    <lineage>
        <taxon>Eukaryota</taxon>
        <taxon>Metazoa</taxon>
        <taxon>Spiralia</taxon>
        <taxon>Lophotrochozoa</taxon>
        <taxon>Annelida</taxon>
        <taxon>Polychaeta</taxon>
        <taxon>Polychaeta incertae sedis</taxon>
        <taxon>Dinophilidae</taxon>
        <taxon>Dimorphilus</taxon>
    </lineage>
</organism>
<evidence type="ECO:0000313" key="2">
    <source>
        <dbReference type="Proteomes" id="UP000549394"/>
    </source>
</evidence>
<proteinExistence type="predicted"/>
<name>A0A7I8WFE5_9ANNE</name>
<protein>
    <submittedName>
        <fullName evidence="1">DgyrCDS14880</fullName>
    </submittedName>
</protein>
<evidence type="ECO:0000313" key="1">
    <source>
        <dbReference type="EMBL" id="CAD5126850.1"/>
    </source>
</evidence>
<accession>A0A7I8WFE5</accession>